<feature type="compositionally biased region" description="Polar residues" evidence="1">
    <location>
        <begin position="123"/>
        <end position="136"/>
    </location>
</feature>
<protein>
    <submittedName>
        <fullName evidence="2">Uncharacterized protein</fullName>
    </submittedName>
</protein>
<comment type="caution">
    <text evidence="2">The sequence shown here is derived from an EMBL/GenBank/DDBJ whole genome shotgun (WGS) entry which is preliminary data.</text>
</comment>
<reference evidence="2 3" key="1">
    <citation type="journal article" date="2021" name="Plant Biotechnol. J.">
        <title>Multi-omics assisted identification of the key and species-specific regulatory components of drought-tolerant mechanisms in Gossypium stocksii.</title>
        <authorList>
            <person name="Yu D."/>
            <person name="Ke L."/>
            <person name="Zhang D."/>
            <person name="Wu Y."/>
            <person name="Sun Y."/>
            <person name="Mei J."/>
            <person name="Sun J."/>
            <person name="Sun Y."/>
        </authorList>
    </citation>
    <scope>NUCLEOTIDE SEQUENCE [LARGE SCALE GENOMIC DNA]</scope>
    <source>
        <strain evidence="3">cv. E1</strain>
        <tissue evidence="2">Leaf</tissue>
    </source>
</reference>
<evidence type="ECO:0000256" key="1">
    <source>
        <dbReference type="SAM" id="MobiDB-lite"/>
    </source>
</evidence>
<dbReference type="Proteomes" id="UP000828251">
    <property type="component" value="Unassembled WGS sequence"/>
</dbReference>
<keyword evidence="3" id="KW-1185">Reference proteome</keyword>
<evidence type="ECO:0000313" key="3">
    <source>
        <dbReference type="Proteomes" id="UP000828251"/>
    </source>
</evidence>
<accession>A0A9D4AD17</accession>
<gene>
    <name evidence="2" type="ORF">J1N35_010764</name>
</gene>
<dbReference type="AlphaFoldDB" id="A0A9D4AD17"/>
<feature type="compositionally biased region" description="Polar residues" evidence="1">
    <location>
        <begin position="47"/>
        <end position="70"/>
    </location>
</feature>
<feature type="region of interest" description="Disordered" evidence="1">
    <location>
        <begin position="109"/>
        <end position="137"/>
    </location>
</feature>
<feature type="region of interest" description="Disordered" evidence="1">
    <location>
        <begin position="42"/>
        <end position="92"/>
    </location>
</feature>
<organism evidence="2 3">
    <name type="scientific">Gossypium stocksii</name>
    <dbReference type="NCBI Taxonomy" id="47602"/>
    <lineage>
        <taxon>Eukaryota</taxon>
        <taxon>Viridiplantae</taxon>
        <taxon>Streptophyta</taxon>
        <taxon>Embryophyta</taxon>
        <taxon>Tracheophyta</taxon>
        <taxon>Spermatophyta</taxon>
        <taxon>Magnoliopsida</taxon>
        <taxon>eudicotyledons</taxon>
        <taxon>Gunneridae</taxon>
        <taxon>Pentapetalae</taxon>
        <taxon>rosids</taxon>
        <taxon>malvids</taxon>
        <taxon>Malvales</taxon>
        <taxon>Malvaceae</taxon>
        <taxon>Malvoideae</taxon>
        <taxon>Gossypium</taxon>
    </lineage>
</organism>
<proteinExistence type="predicted"/>
<evidence type="ECO:0000313" key="2">
    <source>
        <dbReference type="EMBL" id="KAH1106996.1"/>
    </source>
</evidence>
<sequence length="198" mass="21408">MEVEAILDSHCSSGSTILELEHIANVDEGALSSITVPVNVEMDQETESPTTRTNDVLTTTCTSDGTSNPGHATRFGNEQGVENKEGSKIDNDLIREARPDGLKIVLFSKLEPVPTEPKESGSDSEGPNNVGGSNLNLKPYVSPSHMYNADLHAEGRLEFPKLLHKKPRLTSSLLNVGDLQVGMEFSSKDAFVAVVKQY</sequence>
<name>A0A9D4AD17_9ROSI</name>
<feature type="compositionally biased region" description="Basic and acidic residues" evidence="1">
    <location>
        <begin position="81"/>
        <end position="92"/>
    </location>
</feature>
<dbReference type="EMBL" id="JAIQCV010000004">
    <property type="protein sequence ID" value="KAH1106996.1"/>
    <property type="molecule type" value="Genomic_DNA"/>
</dbReference>